<feature type="domain" description="PKD" evidence="1">
    <location>
        <begin position="102"/>
        <end position="147"/>
    </location>
</feature>
<dbReference type="SUPFAM" id="SSF49299">
    <property type="entry name" value="PKD domain"/>
    <property type="match status" value="1"/>
</dbReference>
<dbReference type="GeneID" id="6369937"/>
<protein>
    <recommendedName>
        <fullName evidence="1">PKD domain-containing protein</fullName>
    </recommendedName>
</protein>
<dbReference type="Gene3D" id="2.60.40.10">
    <property type="entry name" value="Immunoglobulins"/>
    <property type="match status" value="1"/>
</dbReference>
<keyword evidence="3" id="KW-1185">Reference proteome</keyword>
<organism evidence="2 3">
    <name type="scientific">Ralstonia phage phiRSL1</name>
    <dbReference type="NCBI Taxonomy" id="1980924"/>
    <lineage>
        <taxon>Viruses</taxon>
        <taxon>Duplodnaviria</taxon>
        <taxon>Heunggongvirae</taxon>
        <taxon>Uroviricota</taxon>
        <taxon>Caudoviricetes</taxon>
        <taxon>Mieseafarmvirus</taxon>
        <taxon>Mieseafarmvirus RSL1</taxon>
    </lineage>
</organism>
<dbReference type="EMBL" id="AB366653">
    <property type="protein sequence ID" value="BAG41566.1"/>
    <property type="molecule type" value="Genomic_DNA"/>
</dbReference>
<dbReference type="Pfam" id="PF18911">
    <property type="entry name" value="PKD_4"/>
    <property type="match status" value="1"/>
</dbReference>
<name>B2ZY23_9CAUD</name>
<dbReference type="KEGG" id="vg:6369937"/>
<evidence type="ECO:0000313" key="2">
    <source>
        <dbReference type="EMBL" id="BAG41566.1"/>
    </source>
</evidence>
<dbReference type="PROSITE" id="PS50093">
    <property type="entry name" value="PKD"/>
    <property type="match status" value="1"/>
</dbReference>
<sequence>MSQQINHTQAKAALTAAGFPVSAGSNWNNVDQGSWDQFAASAAYGKVAYDLYSTNYGFSFPVMPDAVANAAASGAYSATLGVTPLTATHAVAITNFAWNLVETNGPGTSYVWDFGDGTGTTTTSTATGPANHTYATAGSYTPKVTVTVGGVPHLISAAAPVVVS</sequence>
<dbReference type="InterPro" id="IPR013783">
    <property type="entry name" value="Ig-like_fold"/>
</dbReference>
<reference evidence="2 3" key="1">
    <citation type="journal article" date="2010" name="Virology">
        <title>A jumbo phage infecting the phytopathogen Ralstonia solanacearum defines a new lineage of the Myoviridae family.</title>
        <authorList>
            <person name="Yamada T."/>
            <person name="Satoh S."/>
            <person name="Ishikawa H."/>
            <person name="Fujiwara A."/>
            <person name="Kawasaki T."/>
            <person name="Fujie M."/>
            <person name="Ogata H."/>
        </authorList>
    </citation>
    <scope>NUCLEOTIDE SEQUENCE [LARGE SCALE GENOMIC DNA]</scope>
</reference>
<proteinExistence type="predicted"/>
<dbReference type="InterPro" id="IPR035986">
    <property type="entry name" value="PKD_dom_sf"/>
</dbReference>
<accession>B2ZY23</accession>
<evidence type="ECO:0000313" key="3">
    <source>
        <dbReference type="Proteomes" id="UP000001034"/>
    </source>
</evidence>
<dbReference type="RefSeq" id="YP_001949996.1">
    <property type="nucleotide sequence ID" value="NC_010811.2"/>
</dbReference>
<dbReference type="InterPro" id="IPR000601">
    <property type="entry name" value="PKD_dom"/>
</dbReference>
<dbReference type="Proteomes" id="UP000001034">
    <property type="component" value="Segment"/>
</dbReference>
<evidence type="ECO:0000259" key="1">
    <source>
        <dbReference type="PROSITE" id="PS50093"/>
    </source>
</evidence>